<dbReference type="InterPro" id="IPR050545">
    <property type="entry name" value="Mycobact_MmpL"/>
</dbReference>
<keyword evidence="4 7" id="KW-0812">Transmembrane</keyword>
<reference evidence="9 10" key="1">
    <citation type="submission" date="2019-11" db="EMBL/GenBank/DDBJ databases">
        <title>Acidiferrimicrobium australis gen. nov., sp. nov., an acidophilic and obligately heterotrophic, member of the Actinobacteria that catalyses dissimilatory oxido- reduction of iron isolated from metal-rich acidic water in Chile.</title>
        <authorList>
            <person name="Gonzalez D."/>
            <person name="Huber K."/>
            <person name="Hedrich S."/>
            <person name="Rojas-Villalobos C."/>
            <person name="Quatrini R."/>
            <person name="Dinamarca M.A."/>
            <person name="Schwarz A."/>
            <person name="Canales C."/>
            <person name="Nancucheo I."/>
        </authorList>
    </citation>
    <scope>NUCLEOTIDE SEQUENCE [LARGE SCALE GENOMIC DNA]</scope>
    <source>
        <strain evidence="9 10">USS-CCA1</strain>
    </source>
</reference>
<evidence type="ECO:0000256" key="1">
    <source>
        <dbReference type="ARBA" id="ARBA00004651"/>
    </source>
</evidence>
<comment type="subcellular location">
    <subcellularLocation>
        <location evidence="1">Cell membrane</location>
        <topology evidence="1">Multi-pass membrane protein</topology>
    </subcellularLocation>
</comment>
<evidence type="ECO:0000256" key="3">
    <source>
        <dbReference type="ARBA" id="ARBA00022475"/>
    </source>
</evidence>
<feature type="domain" description="Membrane transport protein MMPL" evidence="8">
    <location>
        <begin position="436"/>
        <end position="699"/>
    </location>
</feature>
<feature type="domain" description="Membrane transport protein MMPL" evidence="8">
    <location>
        <begin position="128"/>
        <end position="360"/>
    </location>
</feature>
<feature type="transmembrane region" description="Helical" evidence="7">
    <location>
        <begin position="170"/>
        <end position="189"/>
    </location>
</feature>
<evidence type="ECO:0000256" key="2">
    <source>
        <dbReference type="ARBA" id="ARBA00010157"/>
    </source>
</evidence>
<protein>
    <submittedName>
        <fullName evidence="9">MMPL family transporter</fullName>
    </submittedName>
</protein>
<keyword evidence="10" id="KW-1185">Reference proteome</keyword>
<dbReference type="Proteomes" id="UP000437736">
    <property type="component" value="Unassembled WGS sequence"/>
</dbReference>
<evidence type="ECO:0000313" key="10">
    <source>
        <dbReference type="Proteomes" id="UP000437736"/>
    </source>
</evidence>
<proteinExistence type="inferred from homology"/>
<feature type="transmembrane region" description="Helical" evidence="7">
    <location>
        <begin position="230"/>
        <end position="250"/>
    </location>
</feature>
<feature type="transmembrane region" description="Helical" evidence="7">
    <location>
        <begin position="591"/>
        <end position="615"/>
    </location>
</feature>
<evidence type="ECO:0000256" key="4">
    <source>
        <dbReference type="ARBA" id="ARBA00022692"/>
    </source>
</evidence>
<feature type="transmembrane region" description="Helical" evidence="7">
    <location>
        <begin position="196"/>
        <end position="218"/>
    </location>
</feature>
<comment type="similarity">
    <text evidence="2">Belongs to the resistance-nodulation-cell division (RND) (TC 2.A.6) family. MmpL subfamily.</text>
</comment>
<dbReference type="EMBL" id="WJHE01000259">
    <property type="protein sequence ID" value="MST32263.1"/>
    <property type="molecule type" value="Genomic_DNA"/>
</dbReference>
<evidence type="ECO:0000313" key="9">
    <source>
        <dbReference type="EMBL" id="MST32263.1"/>
    </source>
</evidence>
<gene>
    <name evidence="9" type="ORF">GHK86_05935</name>
</gene>
<evidence type="ECO:0000256" key="6">
    <source>
        <dbReference type="ARBA" id="ARBA00023136"/>
    </source>
</evidence>
<feature type="transmembrane region" description="Helical" evidence="7">
    <location>
        <begin position="531"/>
        <end position="551"/>
    </location>
</feature>
<evidence type="ECO:0000256" key="7">
    <source>
        <dbReference type="SAM" id="Phobius"/>
    </source>
</evidence>
<dbReference type="InterPro" id="IPR004869">
    <property type="entry name" value="MMPL_dom"/>
</dbReference>
<organism evidence="9 10">
    <name type="scientific">Acidiferrimicrobium australe</name>
    <dbReference type="NCBI Taxonomy" id="2664430"/>
    <lineage>
        <taxon>Bacteria</taxon>
        <taxon>Bacillati</taxon>
        <taxon>Actinomycetota</taxon>
        <taxon>Acidimicrobiia</taxon>
        <taxon>Acidimicrobiales</taxon>
        <taxon>Acidimicrobiaceae</taxon>
        <taxon>Acidiferrimicrobium</taxon>
    </lineage>
</organism>
<comment type="caution">
    <text evidence="9">The sequence shown here is derived from an EMBL/GenBank/DDBJ whole genome shotgun (WGS) entry which is preliminary data.</text>
</comment>
<dbReference type="Pfam" id="PF03176">
    <property type="entry name" value="MMPL"/>
    <property type="match status" value="2"/>
</dbReference>
<keyword evidence="5 7" id="KW-1133">Transmembrane helix</keyword>
<feature type="transmembrane region" description="Helical" evidence="7">
    <location>
        <begin position="663"/>
        <end position="682"/>
    </location>
</feature>
<feature type="transmembrane region" description="Helical" evidence="7">
    <location>
        <begin position="558"/>
        <end position="579"/>
    </location>
</feature>
<dbReference type="PANTHER" id="PTHR33406">
    <property type="entry name" value="MEMBRANE PROTEIN MJ1562-RELATED"/>
    <property type="match status" value="1"/>
</dbReference>
<name>A0ABW9QRZ7_9ACTN</name>
<dbReference type="PANTHER" id="PTHR33406:SF6">
    <property type="entry name" value="MEMBRANE PROTEIN YDGH-RELATED"/>
    <property type="match status" value="1"/>
</dbReference>
<feature type="transmembrane region" description="Helical" evidence="7">
    <location>
        <begin position="360"/>
        <end position="380"/>
    </location>
</feature>
<dbReference type="Gene3D" id="1.20.1640.10">
    <property type="entry name" value="Multidrug efflux transporter AcrB transmembrane domain"/>
    <property type="match status" value="2"/>
</dbReference>
<accession>A0ABW9QRZ7</accession>
<keyword evidence="6 7" id="KW-0472">Membrane</keyword>
<feature type="transmembrane region" description="Helical" evidence="7">
    <location>
        <begin position="305"/>
        <end position="326"/>
    </location>
</feature>
<evidence type="ECO:0000256" key="5">
    <source>
        <dbReference type="ARBA" id="ARBA00022989"/>
    </source>
</evidence>
<sequence length="710" mass="73882">MLVPAWILGAVAAYHWLPSYSQAEGGASQLVSVSTPALRAEAREAKTFGFPITSQSVLVQHAQRGLSAAAQVRVVARAARIDAHALHGNGALAAALPLLDTGGVFPTSRDPGSTALTYLYFKPSTSPSTVQHVDRQLAHEDLSRPGDHYVGATGLYAAEQDQGNRIGGSLRLVEAAAIGVVFLVIALAFRSLVAPLVVLVAVGISYVLGEHVLAYAALHLGFVLPGELEPLIVILVVGVVTDYAVFFLSAQRPLLREGLDPRDAARLGARTVMPLVTVAGLTVAAGTATLLVARLPLYHQLGPGMAIAVAISLVVSLTFVPAAIALMGRALFWPVRPGVPGGDPRPRRRRLIRLAMRRPVAVLVLLAAVGGLGAGVAQIGNLRLGLNLVSDLPASSGAVRASTAAAAGFAPGIVDPSVVMVRGAGVGRHPGELAALQHELARQPGVAAVIGPADTGSVLHFGLFVASDRAAARYVLILSHPPLGADAVGSLDHIERHMPTLLRTAGLHRVRSAFSGGTAIAGDLSSETRTATYRVGVAILAVDFIMLVLLLRCLLTPLVLLAASVMSVMAAIGITSAVFPDLAARGFTFYVPLAVGVLLLSFGSDYNIFLVGRIWDEARRDDLRGAIIAAVPGASTTITRAGVALAFTFALLALVPLRSFESFGFAMAVGILLDTFVVRSMIVPVGLRLLGRWAGLPNPGLMRRLARTGG</sequence>
<dbReference type="SUPFAM" id="SSF82866">
    <property type="entry name" value="Multidrug efflux transporter AcrB transmembrane domain"/>
    <property type="match status" value="2"/>
</dbReference>
<feature type="transmembrane region" description="Helical" evidence="7">
    <location>
        <begin position="271"/>
        <end position="293"/>
    </location>
</feature>
<keyword evidence="3" id="KW-1003">Cell membrane</keyword>
<feature type="transmembrane region" description="Helical" evidence="7">
    <location>
        <begin position="627"/>
        <end position="657"/>
    </location>
</feature>
<evidence type="ECO:0000259" key="8">
    <source>
        <dbReference type="Pfam" id="PF03176"/>
    </source>
</evidence>